<organism evidence="2 3">
    <name type="scientific">Sporosarcina soli</name>
    <dbReference type="NCBI Taxonomy" id="334736"/>
    <lineage>
        <taxon>Bacteria</taxon>
        <taxon>Bacillati</taxon>
        <taxon>Bacillota</taxon>
        <taxon>Bacilli</taxon>
        <taxon>Bacillales</taxon>
        <taxon>Caryophanaceae</taxon>
        <taxon>Sporosarcina</taxon>
    </lineage>
</organism>
<dbReference type="Gene3D" id="1.20.120.450">
    <property type="entry name" value="dinb family like domain"/>
    <property type="match status" value="1"/>
</dbReference>
<evidence type="ECO:0000313" key="3">
    <source>
        <dbReference type="Proteomes" id="UP001596109"/>
    </source>
</evidence>
<proteinExistence type="predicted"/>
<dbReference type="InterPro" id="IPR024775">
    <property type="entry name" value="DinB-like"/>
</dbReference>
<keyword evidence="3" id="KW-1185">Reference proteome</keyword>
<dbReference type="InterPro" id="IPR034660">
    <property type="entry name" value="DinB/YfiT-like"/>
</dbReference>
<evidence type="ECO:0000259" key="1">
    <source>
        <dbReference type="Pfam" id="PF12867"/>
    </source>
</evidence>
<protein>
    <submittedName>
        <fullName evidence="2">DinB family protein</fullName>
    </submittedName>
</protein>
<comment type="caution">
    <text evidence="2">The sequence shown here is derived from an EMBL/GenBank/DDBJ whole genome shotgun (WGS) entry which is preliminary data.</text>
</comment>
<dbReference type="Proteomes" id="UP001596109">
    <property type="component" value="Unassembled WGS sequence"/>
</dbReference>
<reference evidence="3" key="1">
    <citation type="journal article" date="2019" name="Int. J. Syst. Evol. Microbiol.">
        <title>The Global Catalogue of Microorganisms (GCM) 10K type strain sequencing project: providing services to taxonomists for standard genome sequencing and annotation.</title>
        <authorList>
            <consortium name="The Broad Institute Genomics Platform"/>
            <consortium name="The Broad Institute Genome Sequencing Center for Infectious Disease"/>
            <person name="Wu L."/>
            <person name="Ma J."/>
        </authorList>
    </citation>
    <scope>NUCLEOTIDE SEQUENCE [LARGE SCALE GENOMIC DNA]</scope>
    <source>
        <strain evidence="3">CGMCC 4.1434</strain>
    </source>
</reference>
<accession>A0ABW0TFK8</accession>
<feature type="domain" description="DinB-like" evidence="1">
    <location>
        <begin position="8"/>
        <end position="154"/>
    </location>
</feature>
<evidence type="ECO:0000313" key="2">
    <source>
        <dbReference type="EMBL" id="MFC5588154.1"/>
    </source>
</evidence>
<name>A0ABW0TFK8_9BACL</name>
<dbReference type="EMBL" id="JBHSNO010000005">
    <property type="protein sequence ID" value="MFC5588154.1"/>
    <property type="molecule type" value="Genomic_DNA"/>
</dbReference>
<sequence length="163" mass="18886">MFGKNNRIRKKVYQSIEGLTDEQFNKIPTNGGWSPKQIFEHLVRMETLIATKIAEELKNPDSPKCTKKPLALTSGRLLKVEEPADTVPTEVYKSIVEMKNELYESRLFLLDVFESATMDVLCEKSFKHPHLGQVPLIQWFSFVGLHEKWHLKQLKKTLEMNAK</sequence>
<dbReference type="SUPFAM" id="SSF109854">
    <property type="entry name" value="DinB/YfiT-like putative metalloenzymes"/>
    <property type="match status" value="1"/>
</dbReference>
<gene>
    <name evidence="2" type="ORF">ACFPRA_04625</name>
</gene>
<dbReference type="Pfam" id="PF12867">
    <property type="entry name" value="DinB_2"/>
    <property type="match status" value="1"/>
</dbReference>
<dbReference type="RefSeq" id="WP_381431213.1">
    <property type="nucleotide sequence ID" value="NZ_JBHSNO010000005.1"/>
</dbReference>